<protein>
    <submittedName>
        <fullName evidence="4">NERD domain-containing protein</fullName>
    </submittedName>
</protein>
<accession>A0ABS1HT89</accession>
<sequence>MERYRPLALAVLMLPGLVTTAEAVAAPRDLSNIIVEEAYRSPPPSPPPVAAAPPPLQTPAAAQRHEPPRVTSGSGTYWGWGLAALVAVLLWRKFGTGSARTTRRTSADRSRPHWRERSSAATPRISTEDAEAARRESGHQAELEVDEVLRGLGIPVLHEIYVPHRGHHTEVDHLALVGSHIWVIETKGWTGDVYGQATDTEWQQVKRHETKTLSNPLHQNEHHLSVLRGTYSCASFRSVIVFTRARFPEGKPEGVFTLDELPGLVARDRDSTPDEETKRAWGDLSSQSGRQAKQALRAQHSQRLEGKRTRPAQNDEPDEDSVTLAPLRAVRLSRTTSMFSDMNDPMNPTGFMNPASPNYVGRDMFSKGTLDS</sequence>
<feature type="compositionally biased region" description="Basic and acidic residues" evidence="1">
    <location>
        <begin position="266"/>
        <end position="281"/>
    </location>
</feature>
<feature type="domain" description="NERD" evidence="3">
    <location>
        <begin position="137"/>
        <end position="250"/>
    </location>
</feature>
<evidence type="ECO:0000313" key="4">
    <source>
        <dbReference type="EMBL" id="MBK4717617.1"/>
    </source>
</evidence>
<name>A0ABS1HT89_9PROT</name>
<feature type="region of interest" description="Disordered" evidence="1">
    <location>
        <begin position="100"/>
        <end position="139"/>
    </location>
</feature>
<dbReference type="RefSeq" id="WP_200483978.1">
    <property type="nucleotide sequence ID" value="NZ_JAEPIV010000001.1"/>
</dbReference>
<keyword evidence="5" id="KW-1185">Reference proteome</keyword>
<feature type="region of interest" description="Disordered" evidence="1">
    <location>
        <begin position="38"/>
        <end position="70"/>
    </location>
</feature>
<feature type="chain" id="PRO_5045761727" evidence="2">
    <location>
        <begin position="26"/>
        <end position="372"/>
    </location>
</feature>
<comment type="caution">
    <text evidence="4">The sequence shown here is derived from an EMBL/GenBank/DDBJ whole genome shotgun (WGS) entry which is preliminary data.</text>
</comment>
<proteinExistence type="predicted"/>
<reference evidence="4 5" key="1">
    <citation type="submission" date="2021-01" db="EMBL/GenBank/DDBJ databases">
        <title>Azospirillum sp. YIM DDC1 draft genome.</title>
        <authorList>
            <person name="Wang Y.-X."/>
        </authorList>
    </citation>
    <scope>NUCLEOTIDE SEQUENCE [LARGE SCALE GENOMIC DNA]</scope>
    <source>
        <strain evidence="4 5">YIM DDC1</strain>
    </source>
</reference>
<dbReference type="EMBL" id="JAEPIV010000001">
    <property type="protein sequence ID" value="MBK4717617.1"/>
    <property type="molecule type" value="Genomic_DNA"/>
</dbReference>
<feature type="region of interest" description="Disordered" evidence="1">
    <location>
        <begin position="266"/>
        <end position="372"/>
    </location>
</feature>
<feature type="compositionally biased region" description="Basic and acidic residues" evidence="1">
    <location>
        <begin position="105"/>
        <end position="118"/>
    </location>
</feature>
<feature type="signal peptide" evidence="2">
    <location>
        <begin position="1"/>
        <end position="25"/>
    </location>
</feature>
<evidence type="ECO:0000313" key="5">
    <source>
        <dbReference type="Proteomes" id="UP000654452"/>
    </source>
</evidence>
<feature type="compositionally biased region" description="Pro residues" evidence="1">
    <location>
        <begin position="41"/>
        <end position="57"/>
    </location>
</feature>
<keyword evidence="2" id="KW-0732">Signal</keyword>
<dbReference type="InterPro" id="IPR011528">
    <property type="entry name" value="NERD"/>
</dbReference>
<dbReference type="Pfam" id="PF08378">
    <property type="entry name" value="NERD"/>
    <property type="match status" value="1"/>
</dbReference>
<dbReference type="Proteomes" id="UP000654452">
    <property type="component" value="Unassembled WGS sequence"/>
</dbReference>
<evidence type="ECO:0000256" key="1">
    <source>
        <dbReference type="SAM" id="MobiDB-lite"/>
    </source>
</evidence>
<evidence type="ECO:0000256" key="2">
    <source>
        <dbReference type="SAM" id="SignalP"/>
    </source>
</evidence>
<gene>
    <name evidence="4" type="ORF">JJL56_01925</name>
</gene>
<evidence type="ECO:0000259" key="3">
    <source>
        <dbReference type="PROSITE" id="PS50965"/>
    </source>
</evidence>
<dbReference type="PROSITE" id="PS50965">
    <property type="entry name" value="NERD"/>
    <property type="match status" value="1"/>
</dbReference>
<organism evidence="4 5">
    <name type="scientific">Azospirillum aestuarii</name>
    <dbReference type="NCBI Taxonomy" id="2802052"/>
    <lineage>
        <taxon>Bacteria</taxon>
        <taxon>Pseudomonadati</taxon>
        <taxon>Pseudomonadota</taxon>
        <taxon>Alphaproteobacteria</taxon>
        <taxon>Rhodospirillales</taxon>
        <taxon>Azospirillaceae</taxon>
        <taxon>Azospirillum</taxon>
    </lineage>
</organism>